<feature type="domain" description="Methyltransferase small" evidence="6">
    <location>
        <begin position="115"/>
        <end position="202"/>
    </location>
</feature>
<dbReference type="NCBIfam" id="TIGR00536">
    <property type="entry name" value="hemK_fam"/>
    <property type="match status" value="1"/>
</dbReference>
<evidence type="ECO:0000256" key="3">
    <source>
        <dbReference type="ARBA" id="ARBA00022679"/>
    </source>
</evidence>
<dbReference type="Pfam" id="PF05175">
    <property type="entry name" value="MTS"/>
    <property type="match status" value="1"/>
</dbReference>
<dbReference type="Proteomes" id="UP001431532">
    <property type="component" value="Unassembled WGS sequence"/>
</dbReference>
<dbReference type="GO" id="GO:0032259">
    <property type="term" value="P:methylation"/>
    <property type="evidence" value="ECO:0007669"/>
    <property type="project" value="UniProtKB-KW"/>
</dbReference>
<dbReference type="NCBIfam" id="TIGR03534">
    <property type="entry name" value="RF_mod_PrmC"/>
    <property type="match status" value="1"/>
</dbReference>
<dbReference type="AlphaFoldDB" id="A0AAW6U6H9"/>
<evidence type="ECO:0000256" key="4">
    <source>
        <dbReference type="ARBA" id="ARBA00022691"/>
    </source>
</evidence>
<dbReference type="Gene3D" id="3.40.50.150">
    <property type="entry name" value="Vaccinia Virus protein VP39"/>
    <property type="match status" value="1"/>
</dbReference>
<protein>
    <recommendedName>
        <fullName evidence="1">peptide chain release factor N(5)-glutamine methyltransferase</fullName>
        <ecNumber evidence="1">2.1.1.297</ecNumber>
    </recommendedName>
</protein>
<dbReference type="SUPFAM" id="SSF53335">
    <property type="entry name" value="S-adenosyl-L-methionine-dependent methyltransferases"/>
    <property type="match status" value="1"/>
</dbReference>
<dbReference type="PANTHER" id="PTHR18895">
    <property type="entry name" value="HEMK METHYLTRANSFERASE"/>
    <property type="match status" value="1"/>
</dbReference>
<dbReference type="CDD" id="cd02440">
    <property type="entry name" value="AdoMet_MTases"/>
    <property type="match status" value="1"/>
</dbReference>
<dbReference type="RefSeq" id="WP_282839930.1">
    <property type="nucleotide sequence ID" value="NZ_JASCXW010000030.1"/>
</dbReference>
<dbReference type="PANTHER" id="PTHR18895:SF74">
    <property type="entry name" value="MTRF1L RELEASE FACTOR GLUTAMINE METHYLTRANSFERASE"/>
    <property type="match status" value="1"/>
</dbReference>
<keyword evidence="4" id="KW-0949">S-adenosyl-L-methionine</keyword>
<dbReference type="InterPro" id="IPR002052">
    <property type="entry name" value="DNA_methylase_N6_adenine_CS"/>
</dbReference>
<dbReference type="EMBL" id="JASCXW010000030">
    <property type="protein sequence ID" value="MDI6453497.1"/>
    <property type="molecule type" value="Genomic_DNA"/>
</dbReference>
<proteinExistence type="predicted"/>
<dbReference type="InterPro" id="IPR004556">
    <property type="entry name" value="HemK-like"/>
</dbReference>
<dbReference type="InterPro" id="IPR007848">
    <property type="entry name" value="Small_mtfrase_dom"/>
</dbReference>
<name>A0AAW6U6H9_9MOLU</name>
<sequence>MTYETLLKIAYKKTNTQNKEEEAAKLLLMELSKQEPHQFFSNFKKEVPQKLETEFLDKLDQYLLLNIPVQHLIGYSYFYGYKINVNNHVLIPRGETEQLVEHVLFYYDKYFVDQKVDVLDLGTGSGCIGLALSLEEENMNVIISDISEDALKVAKDNQQNLGAKVQIVQSDLFNNIKNTFDIIVSNPPYIPDTETVQDIVSKEPKVALYGGLLGVDFYEKIMMSSKSYLNENALIAFEHGFQQKQRIFEIAQEHFPNAHIIQVKDLAGKDRFTFIGIGNVLHLE</sequence>
<comment type="caution">
    <text evidence="7">The sequence shown here is derived from an EMBL/GenBank/DDBJ whole genome shotgun (WGS) entry which is preliminary data.</text>
</comment>
<comment type="catalytic activity">
    <reaction evidence="5">
        <text>L-glutaminyl-[peptide chain release factor] + S-adenosyl-L-methionine = N(5)-methyl-L-glutaminyl-[peptide chain release factor] + S-adenosyl-L-homocysteine + H(+)</text>
        <dbReference type="Rhea" id="RHEA:42896"/>
        <dbReference type="Rhea" id="RHEA-COMP:10271"/>
        <dbReference type="Rhea" id="RHEA-COMP:10272"/>
        <dbReference type="ChEBI" id="CHEBI:15378"/>
        <dbReference type="ChEBI" id="CHEBI:30011"/>
        <dbReference type="ChEBI" id="CHEBI:57856"/>
        <dbReference type="ChEBI" id="CHEBI:59789"/>
        <dbReference type="ChEBI" id="CHEBI:61891"/>
        <dbReference type="EC" id="2.1.1.297"/>
    </reaction>
</comment>
<dbReference type="InterPro" id="IPR029063">
    <property type="entry name" value="SAM-dependent_MTases_sf"/>
</dbReference>
<keyword evidence="3 7" id="KW-0808">Transferase</keyword>
<reference evidence="7" key="1">
    <citation type="submission" date="2023-05" db="EMBL/GenBank/DDBJ databases">
        <title>Mariniplasma microaerophilum sp. nov., a novel anaerobic mollicute isolated from terrestrial mud volcano, Taman Peninsula, Russia.</title>
        <authorList>
            <person name="Khomyakova M.A."/>
            <person name="Merkel A.Y."/>
            <person name="Slobodkin A.I."/>
        </authorList>
    </citation>
    <scope>NUCLEOTIDE SEQUENCE</scope>
    <source>
        <strain evidence="7">M4Ah</strain>
    </source>
</reference>
<organism evidence="7 8">
    <name type="scientific">Peloplasma aerotolerans</name>
    <dbReference type="NCBI Taxonomy" id="3044389"/>
    <lineage>
        <taxon>Bacteria</taxon>
        <taxon>Bacillati</taxon>
        <taxon>Mycoplasmatota</taxon>
        <taxon>Mollicutes</taxon>
        <taxon>Acholeplasmatales</taxon>
        <taxon>Acholeplasmataceae</taxon>
        <taxon>Peloplasma</taxon>
    </lineage>
</organism>
<dbReference type="GO" id="GO:0102559">
    <property type="term" value="F:peptide chain release factor N(5)-glutamine methyltransferase activity"/>
    <property type="evidence" value="ECO:0007669"/>
    <property type="project" value="UniProtKB-EC"/>
</dbReference>
<keyword evidence="8" id="KW-1185">Reference proteome</keyword>
<evidence type="ECO:0000313" key="7">
    <source>
        <dbReference type="EMBL" id="MDI6453497.1"/>
    </source>
</evidence>
<dbReference type="Gene3D" id="1.10.8.10">
    <property type="entry name" value="DNA helicase RuvA subunit, C-terminal domain"/>
    <property type="match status" value="1"/>
</dbReference>
<evidence type="ECO:0000256" key="5">
    <source>
        <dbReference type="ARBA" id="ARBA00048391"/>
    </source>
</evidence>
<keyword evidence="2 7" id="KW-0489">Methyltransferase</keyword>
<evidence type="ECO:0000256" key="1">
    <source>
        <dbReference type="ARBA" id="ARBA00012771"/>
    </source>
</evidence>
<dbReference type="InterPro" id="IPR050320">
    <property type="entry name" value="N5-glutamine_MTase"/>
</dbReference>
<evidence type="ECO:0000259" key="6">
    <source>
        <dbReference type="Pfam" id="PF05175"/>
    </source>
</evidence>
<dbReference type="PROSITE" id="PS00092">
    <property type="entry name" value="N6_MTASE"/>
    <property type="match status" value="1"/>
</dbReference>
<gene>
    <name evidence="7" type="primary">prmC</name>
    <name evidence="7" type="ORF">QJ521_07955</name>
</gene>
<evidence type="ECO:0000256" key="2">
    <source>
        <dbReference type="ARBA" id="ARBA00022603"/>
    </source>
</evidence>
<dbReference type="EC" id="2.1.1.297" evidence="1"/>
<dbReference type="GO" id="GO:0003676">
    <property type="term" value="F:nucleic acid binding"/>
    <property type="evidence" value="ECO:0007669"/>
    <property type="project" value="InterPro"/>
</dbReference>
<accession>A0AAW6U6H9</accession>
<evidence type="ECO:0000313" key="8">
    <source>
        <dbReference type="Proteomes" id="UP001431532"/>
    </source>
</evidence>
<dbReference type="InterPro" id="IPR019874">
    <property type="entry name" value="RF_methyltr_PrmC"/>
</dbReference>